<keyword evidence="2" id="KW-0732">Signal</keyword>
<dbReference type="SUPFAM" id="SSF54117">
    <property type="entry name" value="Interleukin 8-like chemokines"/>
    <property type="match status" value="1"/>
</dbReference>
<evidence type="ECO:0000256" key="1">
    <source>
        <dbReference type="ARBA" id="ARBA00022514"/>
    </source>
</evidence>
<dbReference type="GO" id="GO:0006955">
    <property type="term" value="P:immune response"/>
    <property type="evidence" value="ECO:0007669"/>
    <property type="project" value="InterPro"/>
</dbReference>
<keyword evidence="1" id="KW-0202">Cytokine</keyword>
<dbReference type="PROSITE" id="PS51257">
    <property type="entry name" value="PROKAR_LIPOPROTEIN"/>
    <property type="match status" value="1"/>
</dbReference>
<evidence type="ECO:0000256" key="2">
    <source>
        <dbReference type="SAM" id="SignalP"/>
    </source>
</evidence>
<name>A0A0E9VZG7_ANGAN</name>
<feature type="domain" description="Chemokine interleukin-8-like" evidence="3">
    <location>
        <begin position="32"/>
        <end position="86"/>
    </location>
</feature>
<dbReference type="GO" id="GO:0008009">
    <property type="term" value="F:chemokine activity"/>
    <property type="evidence" value="ECO:0007669"/>
    <property type="project" value="InterPro"/>
</dbReference>
<proteinExistence type="predicted"/>
<dbReference type="GO" id="GO:0005615">
    <property type="term" value="C:extracellular space"/>
    <property type="evidence" value="ECO:0007669"/>
    <property type="project" value="UniProtKB-KW"/>
</dbReference>
<dbReference type="AlphaFoldDB" id="A0A0E9VZG7"/>
<dbReference type="InterPro" id="IPR036048">
    <property type="entry name" value="Interleukin_8-like_sf"/>
</dbReference>
<protein>
    <recommendedName>
        <fullName evidence="3">Chemokine interleukin-8-like domain-containing protein</fullName>
    </recommendedName>
</protein>
<reference evidence="4" key="2">
    <citation type="journal article" date="2015" name="Fish Shellfish Immunol.">
        <title>Early steps in the European eel (Anguilla anguilla)-Vibrio vulnificus interaction in the gills: Role of the RtxA13 toxin.</title>
        <authorList>
            <person name="Callol A."/>
            <person name="Pajuelo D."/>
            <person name="Ebbesson L."/>
            <person name="Teles M."/>
            <person name="MacKenzie S."/>
            <person name="Amaro C."/>
        </authorList>
    </citation>
    <scope>NUCLEOTIDE SEQUENCE</scope>
</reference>
<organism evidence="4">
    <name type="scientific">Anguilla anguilla</name>
    <name type="common">European freshwater eel</name>
    <name type="synonym">Muraena anguilla</name>
    <dbReference type="NCBI Taxonomy" id="7936"/>
    <lineage>
        <taxon>Eukaryota</taxon>
        <taxon>Metazoa</taxon>
        <taxon>Chordata</taxon>
        <taxon>Craniata</taxon>
        <taxon>Vertebrata</taxon>
        <taxon>Euteleostomi</taxon>
        <taxon>Actinopterygii</taxon>
        <taxon>Neopterygii</taxon>
        <taxon>Teleostei</taxon>
        <taxon>Anguilliformes</taxon>
        <taxon>Anguillidae</taxon>
        <taxon>Anguilla</taxon>
    </lineage>
</organism>
<reference evidence="4" key="1">
    <citation type="submission" date="2014-11" db="EMBL/GenBank/DDBJ databases">
        <authorList>
            <person name="Amaro Gonzalez C."/>
        </authorList>
    </citation>
    <scope>NUCLEOTIDE SEQUENCE</scope>
</reference>
<evidence type="ECO:0000259" key="3">
    <source>
        <dbReference type="SMART" id="SM00199"/>
    </source>
</evidence>
<dbReference type="Pfam" id="PF00048">
    <property type="entry name" value="IL8"/>
    <property type="match status" value="1"/>
</dbReference>
<dbReference type="EMBL" id="GBXM01025872">
    <property type="protein sequence ID" value="JAH82705.1"/>
    <property type="molecule type" value="Transcribed_RNA"/>
</dbReference>
<accession>A0A0E9VZG7</accession>
<feature type="signal peptide" evidence="2">
    <location>
        <begin position="1"/>
        <end position="22"/>
    </location>
</feature>
<dbReference type="Gene3D" id="2.40.50.40">
    <property type="match status" value="1"/>
</dbReference>
<feature type="chain" id="PRO_5002433930" description="Chemokine interleukin-8-like domain-containing protein" evidence="2">
    <location>
        <begin position="23"/>
        <end position="89"/>
    </location>
</feature>
<evidence type="ECO:0000313" key="4">
    <source>
        <dbReference type="EMBL" id="JAH82705.1"/>
    </source>
</evidence>
<dbReference type="InterPro" id="IPR001811">
    <property type="entry name" value="Chemokine_IL8-like_dom"/>
</dbReference>
<sequence>MSDSRKLAVLVALFVIFGCVASDSLRRLDKVTTQCCQSVSSKIPKKIRDEIISFTHQNALDHCVHAIIFWTKNNGKVCTNPNARWVPKN</sequence>
<dbReference type="SMART" id="SM00199">
    <property type="entry name" value="SCY"/>
    <property type="match status" value="1"/>
</dbReference>